<dbReference type="AlphaFoldDB" id="A0A089RZ79"/>
<reference evidence="2 3" key="1">
    <citation type="journal article" date="2014" name="BMC Genomics">
        <title>Unusual genome complexity in Lactobacillus salivarius JCM1046.</title>
        <authorList>
            <person name="Raftis E.J."/>
            <person name="Forde B.M."/>
            <person name="Claesson M.J."/>
            <person name="O'Toole P.W."/>
        </authorList>
    </citation>
    <scope>NUCLEOTIDE SEQUENCE [LARGE SCALE GENOMIC DNA]</scope>
    <source>
        <strain evidence="2 3">JCM1046</strain>
        <plasmid evidence="2 3">pMP1046B</plasmid>
    </source>
</reference>
<dbReference type="Proteomes" id="UP000029488">
    <property type="component" value="Plasmid pMP1046B"/>
</dbReference>
<keyword evidence="2" id="KW-0614">Plasmid</keyword>
<sequence length="213" mass="23571">MASQNLNIKVKLDFDETSLKNLNLGTVRVDPDVNHFKSKLRSALNGNFKITPKINTKGISNQLNNIKNDMREFRNAAKDPIKINFDVDKDVLSDLAVVSRQLEKIQKASASATKMKLSGMSGISKTGDDLSTLVTAARKANKEITALEAKKKALESTGRSLSDKDALKLGDFQKQAQEYSNAIEKIISEKQKLDEQALRSTFKNSEKPTEEGN</sequence>
<evidence type="ECO:0000313" key="2">
    <source>
        <dbReference type="EMBL" id="AIR11742.1"/>
    </source>
</evidence>
<evidence type="ECO:0000256" key="1">
    <source>
        <dbReference type="SAM" id="Coils"/>
    </source>
</evidence>
<accession>A0A089RZ79</accession>
<organism evidence="2 3">
    <name type="scientific">Ligilactobacillus salivarius</name>
    <dbReference type="NCBI Taxonomy" id="1624"/>
    <lineage>
        <taxon>Bacteria</taxon>
        <taxon>Bacillati</taxon>
        <taxon>Bacillota</taxon>
        <taxon>Bacilli</taxon>
        <taxon>Lactobacillales</taxon>
        <taxon>Lactobacillaceae</taxon>
        <taxon>Ligilactobacillus</taxon>
    </lineage>
</organism>
<dbReference type="RefSeq" id="WP_044005872.1">
    <property type="nucleotide sequence ID" value="NZ_CP007648.1"/>
</dbReference>
<dbReference type="KEGG" id="lsj:LSJ_3126c"/>
<name>A0A089RZ79_9LACO</name>
<dbReference type="EMBL" id="CP007648">
    <property type="protein sequence ID" value="AIR11742.1"/>
    <property type="molecule type" value="Genomic_DNA"/>
</dbReference>
<proteinExistence type="predicted"/>
<evidence type="ECO:0000313" key="3">
    <source>
        <dbReference type="Proteomes" id="UP000029488"/>
    </source>
</evidence>
<gene>
    <name evidence="2" type="ORF">LSJ_3126c</name>
</gene>
<feature type="coiled-coil region" evidence="1">
    <location>
        <begin position="130"/>
        <end position="196"/>
    </location>
</feature>
<protein>
    <submittedName>
        <fullName evidence="2">Uncharacterized protein</fullName>
    </submittedName>
</protein>
<keyword evidence="1" id="KW-0175">Coiled coil</keyword>
<geneLocation type="plasmid" evidence="2 3">
    <name>pMP1046B</name>
</geneLocation>